<dbReference type="Gene3D" id="3.30.30.80">
    <property type="entry name" value="probable RNA-binding protein from clostridium symbiosum atcc 14940"/>
    <property type="match status" value="1"/>
</dbReference>
<gene>
    <name evidence="6" type="primary">khpB</name>
    <name evidence="6" type="synonym">eloR</name>
    <name evidence="8" type="ORF">TRIP_B40149</name>
</gene>
<dbReference type="InterPro" id="IPR001374">
    <property type="entry name" value="R3H_dom"/>
</dbReference>
<evidence type="ECO:0000256" key="6">
    <source>
        <dbReference type="HAMAP-Rule" id="MF_00867"/>
    </source>
</evidence>
<dbReference type="AlphaFoldDB" id="A0A653ADU2"/>
<reference evidence="8" key="1">
    <citation type="submission" date="2018-07" db="EMBL/GenBank/DDBJ databases">
        <authorList>
            <consortium name="Genoscope - CEA"/>
            <person name="William W."/>
        </authorList>
    </citation>
    <scope>NUCLEOTIDE SEQUENCE</scope>
    <source>
        <strain evidence="8">IK1</strain>
    </source>
</reference>
<dbReference type="InterPro" id="IPR039247">
    <property type="entry name" value="KhpB"/>
</dbReference>
<dbReference type="InterPro" id="IPR036867">
    <property type="entry name" value="R3H_dom_sf"/>
</dbReference>
<evidence type="ECO:0000256" key="1">
    <source>
        <dbReference type="ARBA" id="ARBA00022490"/>
    </source>
</evidence>
<evidence type="ECO:0000313" key="8">
    <source>
        <dbReference type="EMBL" id="VBB46231.1"/>
    </source>
</evidence>
<dbReference type="GO" id="GO:0008360">
    <property type="term" value="P:regulation of cell shape"/>
    <property type="evidence" value="ECO:0007669"/>
    <property type="project" value="UniProtKB-KW"/>
</dbReference>
<comment type="subcellular location">
    <subcellularLocation>
        <location evidence="6">Cytoplasm</location>
    </subcellularLocation>
</comment>
<dbReference type="Pfam" id="PF01424">
    <property type="entry name" value="R3H"/>
    <property type="match status" value="1"/>
</dbReference>
<dbReference type="GO" id="GO:0071555">
    <property type="term" value="P:cell wall organization"/>
    <property type="evidence" value="ECO:0007669"/>
    <property type="project" value="UniProtKB-KW"/>
</dbReference>
<dbReference type="InterPro" id="IPR034079">
    <property type="entry name" value="R3H_KhpB"/>
</dbReference>
<dbReference type="GO" id="GO:0005737">
    <property type="term" value="C:cytoplasm"/>
    <property type="evidence" value="ECO:0007669"/>
    <property type="project" value="UniProtKB-SubCell"/>
</dbReference>
<evidence type="ECO:0000256" key="5">
    <source>
        <dbReference type="ARBA" id="ARBA00023316"/>
    </source>
</evidence>
<dbReference type="Pfam" id="PF14804">
    <property type="entry name" value="Jag_N"/>
    <property type="match status" value="1"/>
</dbReference>
<keyword evidence="3 6" id="KW-0133">Cell shape</keyword>
<comment type="function">
    <text evidence="6">A probable RNA chaperone. Forms a complex with KhpA which binds to cellular RNA and controls its expression. Plays a role in peptidoglycan (PG) homeostasis and cell length regulation.</text>
</comment>
<comment type="similarity">
    <text evidence="6">Belongs to the KhpB RNA-binding protein family.</text>
</comment>
<dbReference type="GO" id="GO:0009252">
    <property type="term" value="P:peptidoglycan biosynthetic process"/>
    <property type="evidence" value="ECO:0007669"/>
    <property type="project" value="UniProtKB-UniRule"/>
</dbReference>
<dbReference type="PROSITE" id="PS51061">
    <property type="entry name" value="R3H"/>
    <property type="match status" value="1"/>
</dbReference>
<dbReference type="Pfam" id="PF13083">
    <property type="entry name" value="KH_KhpA-B"/>
    <property type="match status" value="1"/>
</dbReference>
<sequence length="266" mass="29455">MEVYEFEGKNTEDAIANACRRLNRAREDLEIEVLEPGSAGIFGLVGGRKAKIKVTIPVPAVEIPSEPELEQEAESAVEPFSAEAPRAGEAAGVPEEAAEALLPENENDLEVARETLEKILACIPLNDTSVAVEYSNGAILLNITGDTSGLLIGRKGRTLDALQFIVNKIVNKTLERRVQVVVDSENYRQRRRDSLIEMALRMGEKAKRLKKPVSTNPLNPYDRRIVHLTLRDDADLDTRSRGEGMLKKIVIMPKRSGGDHRSDRLH</sequence>
<comment type="domain">
    <text evidence="6">Has an N-terminal Jag-N domain and 2 RNA-binding domains (KH and R3H).</text>
</comment>
<dbReference type="InterPro" id="IPR038008">
    <property type="entry name" value="Jag_KH"/>
</dbReference>
<dbReference type="InterPro" id="IPR015946">
    <property type="entry name" value="KH_dom-like_a/b"/>
</dbReference>
<dbReference type="Gene3D" id="3.30.1370.50">
    <property type="entry name" value="R3H-like domain"/>
    <property type="match status" value="1"/>
</dbReference>
<evidence type="ECO:0000256" key="2">
    <source>
        <dbReference type="ARBA" id="ARBA00022884"/>
    </source>
</evidence>
<dbReference type="InterPro" id="IPR032782">
    <property type="entry name" value="KhpB_N"/>
</dbReference>
<feature type="domain" description="R3H" evidence="7">
    <location>
        <begin position="189"/>
        <end position="255"/>
    </location>
</feature>
<dbReference type="EMBL" id="UPXX01000031">
    <property type="protein sequence ID" value="VBB46231.1"/>
    <property type="molecule type" value="Genomic_DNA"/>
</dbReference>
<proteinExistence type="inferred from homology"/>
<evidence type="ECO:0000259" key="7">
    <source>
        <dbReference type="PROSITE" id="PS51061"/>
    </source>
</evidence>
<evidence type="ECO:0000256" key="4">
    <source>
        <dbReference type="ARBA" id="ARBA00023186"/>
    </source>
</evidence>
<dbReference type="GO" id="GO:0003723">
    <property type="term" value="F:RNA binding"/>
    <property type="evidence" value="ECO:0007669"/>
    <property type="project" value="UniProtKB-UniRule"/>
</dbReference>
<name>A0A653ADU2_UNCDX</name>
<dbReference type="SUPFAM" id="SSF82708">
    <property type="entry name" value="R3H domain"/>
    <property type="match status" value="1"/>
</dbReference>
<dbReference type="SMART" id="SM00393">
    <property type="entry name" value="R3H"/>
    <property type="match status" value="1"/>
</dbReference>
<keyword evidence="1 6" id="KW-0963">Cytoplasm</keyword>
<dbReference type="HAMAP" id="MF_00867">
    <property type="entry name" value="KhpB"/>
    <property type="match status" value="1"/>
</dbReference>
<comment type="subunit">
    <text evidence="6">Forms a complex with KhpA.</text>
</comment>
<keyword evidence="2 6" id="KW-0694">RNA-binding</keyword>
<dbReference type="CDD" id="cd02644">
    <property type="entry name" value="R3H_jag"/>
    <property type="match status" value="1"/>
</dbReference>
<dbReference type="PANTHER" id="PTHR35800:SF1">
    <property type="entry name" value="RNA-BINDING PROTEIN KHPB"/>
    <property type="match status" value="1"/>
</dbReference>
<dbReference type="Gene3D" id="3.30.300.20">
    <property type="match status" value="1"/>
</dbReference>
<evidence type="ECO:0000256" key="3">
    <source>
        <dbReference type="ARBA" id="ARBA00022960"/>
    </source>
</evidence>
<organism evidence="8">
    <name type="scientific">Uncultured Desulfatiglans sp</name>
    <dbReference type="NCBI Taxonomy" id="1748965"/>
    <lineage>
        <taxon>Bacteria</taxon>
        <taxon>Pseudomonadati</taxon>
        <taxon>Thermodesulfobacteriota</taxon>
        <taxon>Desulfobacteria</taxon>
        <taxon>Desulfatiglandales</taxon>
        <taxon>Desulfatiglandaceae</taxon>
        <taxon>Desulfatiglans</taxon>
        <taxon>environmental samples</taxon>
    </lineage>
</organism>
<accession>A0A653ADU2</accession>
<protein>
    <recommendedName>
        <fullName evidence="6">RNA-binding protein KhpB</fullName>
    </recommendedName>
    <alternativeName>
        <fullName evidence="6">RNA-binding protein EloR</fullName>
    </alternativeName>
</protein>
<feature type="region of interest" description="Jag_N domain" evidence="6">
    <location>
        <begin position="5"/>
        <end position="55"/>
    </location>
</feature>
<dbReference type="NCBIfam" id="NF041568">
    <property type="entry name" value="Jag_EloR"/>
    <property type="match status" value="1"/>
</dbReference>
<dbReference type="InterPro" id="IPR038247">
    <property type="entry name" value="Jag_N_dom_sf"/>
</dbReference>
<dbReference type="PANTHER" id="PTHR35800">
    <property type="entry name" value="PROTEIN JAG"/>
    <property type="match status" value="1"/>
</dbReference>
<keyword evidence="4 6" id="KW-0143">Chaperone</keyword>
<dbReference type="SMART" id="SM01245">
    <property type="entry name" value="Jag_N"/>
    <property type="match status" value="1"/>
</dbReference>
<keyword evidence="5 6" id="KW-0961">Cell wall biogenesis/degradation</keyword>
<dbReference type="CDD" id="cd02414">
    <property type="entry name" value="KH-II_Jag"/>
    <property type="match status" value="1"/>
</dbReference>